<organism evidence="1 2">
    <name type="scientific">Streptomyces violascens</name>
    <dbReference type="NCBI Taxonomy" id="67381"/>
    <lineage>
        <taxon>Bacteria</taxon>
        <taxon>Bacillati</taxon>
        <taxon>Actinomycetota</taxon>
        <taxon>Actinomycetes</taxon>
        <taxon>Kitasatosporales</taxon>
        <taxon>Streptomycetaceae</taxon>
        <taxon>Streptomyces</taxon>
    </lineage>
</organism>
<proteinExistence type="predicted"/>
<dbReference type="Proteomes" id="UP001050808">
    <property type="component" value="Unassembled WGS sequence"/>
</dbReference>
<evidence type="ECO:0000313" key="2">
    <source>
        <dbReference type="Proteomes" id="UP001050808"/>
    </source>
</evidence>
<evidence type="ECO:0008006" key="3">
    <source>
        <dbReference type="Google" id="ProtNLM"/>
    </source>
</evidence>
<comment type="caution">
    <text evidence="1">The sequence shown here is derived from an EMBL/GenBank/DDBJ whole genome shotgun (WGS) entry which is preliminary data.</text>
</comment>
<sequence>MRPQCAGAPPPGGWFVVDVWQSEEAFKKFGEVLMPMLKEVGVTDAKPKIYPAFNVVTS</sequence>
<reference evidence="1" key="1">
    <citation type="submission" date="2024-05" db="EMBL/GenBank/DDBJ databases">
        <title>Whole genome shotgun sequence of Streptomyces violascens NBRC 12920.</title>
        <authorList>
            <person name="Komaki H."/>
            <person name="Tamura T."/>
        </authorList>
    </citation>
    <scope>NUCLEOTIDE SEQUENCE</scope>
    <source>
        <strain evidence="1">NBRC 12920</strain>
    </source>
</reference>
<name>A0ABQ3QRU7_9ACTN</name>
<dbReference type="EMBL" id="BNDY01000017">
    <property type="protein sequence ID" value="GHI40002.1"/>
    <property type="molecule type" value="Genomic_DNA"/>
</dbReference>
<evidence type="ECO:0000313" key="1">
    <source>
        <dbReference type="EMBL" id="GHI40002.1"/>
    </source>
</evidence>
<dbReference type="RefSeq" id="WP_189959330.1">
    <property type="nucleotide sequence ID" value="NZ_BMUA01000001.1"/>
</dbReference>
<gene>
    <name evidence="1" type="ORF">Sviol_44100</name>
</gene>
<accession>A0ABQ3QRU7</accession>
<keyword evidence="2" id="KW-1185">Reference proteome</keyword>
<protein>
    <recommendedName>
        <fullName evidence="3">ABM domain-containing protein</fullName>
    </recommendedName>
</protein>